<dbReference type="Gene3D" id="2.160.20.10">
    <property type="entry name" value="Single-stranded right-handed beta-helix, Pectin lyase-like"/>
    <property type="match status" value="1"/>
</dbReference>
<dbReference type="SUPFAM" id="SSF51126">
    <property type="entry name" value="Pectin lyase-like"/>
    <property type="match status" value="1"/>
</dbReference>
<dbReference type="Proteomes" id="UP001501074">
    <property type="component" value="Unassembled WGS sequence"/>
</dbReference>
<dbReference type="Pfam" id="PF22816">
    <property type="entry name" value="CatAgl_D2"/>
    <property type="match status" value="1"/>
</dbReference>
<name>A0ABP7AM47_9ACTN</name>
<dbReference type="InterPro" id="IPR033801">
    <property type="entry name" value="CBM6-CBM35-CBM36-like_1"/>
</dbReference>
<dbReference type="InterPro" id="IPR000421">
    <property type="entry name" value="FA58C"/>
</dbReference>
<dbReference type="CDD" id="cd14490">
    <property type="entry name" value="CBM6-CBM35-CBM36_like_1"/>
    <property type="match status" value="1"/>
</dbReference>
<dbReference type="Gene3D" id="2.60.120.260">
    <property type="entry name" value="Galactose-binding domain-like"/>
    <property type="match status" value="1"/>
</dbReference>
<feature type="domain" description="F5/8 type C" evidence="2">
    <location>
        <begin position="601"/>
        <end position="748"/>
    </location>
</feature>
<reference evidence="4" key="1">
    <citation type="journal article" date="2019" name="Int. J. Syst. Evol. Microbiol.">
        <title>The Global Catalogue of Microorganisms (GCM) 10K type strain sequencing project: providing services to taxonomists for standard genome sequencing and annotation.</title>
        <authorList>
            <consortium name="The Broad Institute Genomics Platform"/>
            <consortium name="The Broad Institute Genome Sequencing Center for Infectious Disease"/>
            <person name="Wu L."/>
            <person name="Ma J."/>
        </authorList>
    </citation>
    <scope>NUCLEOTIDE SEQUENCE [LARGE SCALE GENOMIC DNA]</scope>
    <source>
        <strain evidence="4">JCM 16902</strain>
    </source>
</reference>
<evidence type="ECO:0000313" key="4">
    <source>
        <dbReference type="Proteomes" id="UP001501074"/>
    </source>
</evidence>
<dbReference type="PROSITE" id="PS50022">
    <property type="entry name" value="FA58C_3"/>
    <property type="match status" value="1"/>
</dbReference>
<dbReference type="Pfam" id="PF22815">
    <property type="entry name" value="CatAgl_D1"/>
    <property type="match status" value="1"/>
</dbReference>
<evidence type="ECO:0000313" key="3">
    <source>
        <dbReference type="EMBL" id="GAA3635488.1"/>
    </source>
</evidence>
<feature type="region of interest" description="Disordered" evidence="1">
    <location>
        <begin position="576"/>
        <end position="615"/>
    </location>
</feature>
<dbReference type="InterPro" id="IPR006626">
    <property type="entry name" value="PbH1"/>
</dbReference>
<keyword evidence="3" id="KW-0378">Hydrolase</keyword>
<keyword evidence="4" id="KW-1185">Reference proteome</keyword>
<dbReference type="InterPro" id="IPR055149">
    <property type="entry name" value="Agl_cat_D2"/>
</dbReference>
<dbReference type="InterPro" id="IPR012334">
    <property type="entry name" value="Pectin_lyas_fold"/>
</dbReference>
<protein>
    <submittedName>
        <fullName evidence="3">Glycosyl hydrolase family 28-related protein</fullName>
    </submittedName>
</protein>
<dbReference type="InterPro" id="IPR008979">
    <property type="entry name" value="Galactose-bd-like_sf"/>
</dbReference>
<dbReference type="EMBL" id="BAAAZO010000012">
    <property type="protein sequence ID" value="GAA3635488.1"/>
    <property type="molecule type" value="Genomic_DNA"/>
</dbReference>
<accession>A0ABP7AM47</accession>
<dbReference type="SUPFAM" id="SSF49785">
    <property type="entry name" value="Galactose-binding domain-like"/>
    <property type="match status" value="1"/>
</dbReference>
<dbReference type="SMART" id="SM00231">
    <property type="entry name" value="FA58C"/>
    <property type="match status" value="1"/>
</dbReference>
<evidence type="ECO:0000259" key="2">
    <source>
        <dbReference type="PROSITE" id="PS50022"/>
    </source>
</evidence>
<gene>
    <name evidence="3" type="ORF">GCM10022223_62400</name>
</gene>
<evidence type="ECO:0000256" key="1">
    <source>
        <dbReference type="SAM" id="MobiDB-lite"/>
    </source>
</evidence>
<dbReference type="InterPro" id="IPR011050">
    <property type="entry name" value="Pectin_lyase_fold/virulence"/>
</dbReference>
<proteinExistence type="predicted"/>
<dbReference type="GO" id="GO:0016787">
    <property type="term" value="F:hydrolase activity"/>
    <property type="evidence" value="ECO:0007669"/>
    <property type="project" value="UniProtKB-KW"/>
</dbReference>
<dbReference type="SMART" id="SM00710">
    <property type="entry name" value="PbH1"/>
    <property type="match status" value="6"/>
</dbReference>
<sequence>MAASAAEGKSVSATGLSPIGIAGRGASVPFKEIEAEDASTNGTVIGPDRVYGQLPSEASGRRAVTLDAVGEYVDFTLPAAANSMVLRYSLPDNAAGTGRDATVAIESGGQKLTDLPVTSRYGWYYGGYPFSNSPGSNPHHFYDEVRTKFSSTLAAGTTVRVRVTSVSASPTFTIDLADFEQVGAAGTAPAGSLNVATAYGADPTGAADATSAIQKAVNDGAAQGKTVWIPEGRFKVTGHIVVNNVTVAGAGPWYSVLTGAGVGLYGKYVADGGPSTGVTLKNFAILGEVKERNDNDQVNAIGGAMSNSTVDNVWMQHNKVGAWMDGPMTNFVIKNSRILDQTADGVNFHQGVTNSSVQNTFVRNTGDDGLAMWAETNDNQNNAFTSNTVVAPILANNIAIYGGENISVTKNVVSDTVTNGGGIHVGNRYPGVQGATAVQGTFDIGENTLIRAGNSDYNWNFGVGAVWFNGLNEPINATINVHDTDILDSSYEAIQFIEGSTSGVHFTNVKIDGTGTFALQIQSPGSASFKNVTATGIGAPNPVYSCTGANFTIIDQGGNGNWLTSTPFCGPWPTPVYGGGGGSTPTPTTPTPTPTTPTPSATPTTPPPANSNLAAGKSITASSYTDVYPAPNAVDGNASTYWESANNAWPQTLTVDLGATSQVSRLVLKLPPATAWGTRTQTIAVAGSTNGTSFSSIKAATGYTFNPSSGNTVTVPVTATQTRYLRLTFTANTAWPAGQLSELEAYSS</sequence>
<dbReference type="Pfam" id="PF00754">
    <property type="entry name" value="F5_F8_type_C"/>
    <property type="match status" value="1"/>
</dbReference>
<comment type="caution">
    <text evidence="3">The sequence shown here is derived from an EMBL/GenBank/DDBJ whole genome shotgun (WGS) entry which is preliminary data.</text>
</comment>
<feature type="compositionally biased region" description="Pro residues" evidence="1">
    <location>
        <begin position="587"/>
        <end position="597"/>
    </location>
</feature>
<organism evidence="3 4">
    <name type="scientific">Kineosporia mesophila</name>
    <dbReference type="NCBI Taxonomy" id="566012"/>
    <lineage>
        <taxon>Bacteria</taxon>
        <taxon>Bacillati</taxon>
        <taxon>Actinomycetota</taxon>
        <taxon>Actinomycetes</taxon>
        <taxon>Kineosporiales</taxon>
        <taxon>Kineosporiaceae</taxon>
        <taxon>Kineosporia</taxon>
    </lineage>
</organism>